<gene>
    <name evidence="2" type="ORF">CHYS00102_LOCUS14400</name>
</gene>
<feature type="compositionally biased region" description="Basic and acidic residues" evidence="1">
    <location>
        <begin position="114"/>
        <end position="125"/>
    </location>
</feature>
<dbReference type="EMBL" id="HBFR01020001">
    <property type="protein sequence ID" value="CAD8887202.1"/>
    <property type="molecule type" value="Transcribed_RNA"/>
</dbReference>
<evidence type="ECO:0000313" key="2">
    <source>
        <dbReference type="EMBL" id="CAD8887202.1"/>
    </source>
</evidence>
<proteinExistence type="predicted"/>
<evidence type="ECO:0000256" key="1">
    <source>
        <dbReference type="SAM" id="MobiDB-lite"/>
    </source>
</evidence>
<dbReference type="AlphaFoldDB" id="A0A7S1BH44"/>
<protein>
    <submittedName>
        <fullName evidence="2">Uncharacterized protein</fullName>
    </submittedName>
</protein>
<dbReference type="PANTHER" id="PTHR34123">
    <property type="entry name" value="OS04G0578200 PROTEIN"/>
    <property type="match status" value="1"/>
</dbReference>
<reference evidence="2" key="1">
    <citation type="submission" date="2021-01" db="EMBL/GenBank/DDBJ databases">
        <authorList>
            <person name="Corre E."/>
            <person name="Pelletier E."/>
            <person name="Niang G."/>
            <person name="Scheremetjew M."/>
            <person name="Finn R."/>
            <person name="Kale V."/>
            <person name="Holt S."/>
            <person name="Cochrane G."/>
            <person name="Meng A."/>
            <person name="Brown T."/>
            <person name="Cohen L."/>
        </authorList>
    </citation>
    <scope>NUCLEOTIDE SEQUENCE</scope>
    <source>
        <strain evidence="2">308</strain>
    </source>
</reference>
<organism evidence="2">
    <name type="scientific">Corethron hystrix</name>
    <dbReference type="NCBI Taxonomy" id="216773"/>
    <lineage>
        <taxon>Eukaryota</taxon>
        <taxon>Sar</taxon>
        <taxon>Stramenopiles</taxon>
        <taxon>Ochrophyta</taxon>
        <taxon>Bacillariophyta</taxon>
        <taxon>Coscinodiscophyceae</taxon>
        <taxon>Corethrophycidae</taxon>
        <taxon>Corethrales</taxon>
        <taxon>Corethraceae</taxon>
        <taxon>Corethron</taxon>
    </lineage>
</organism>
<accession>A0A7S1BH44</accession>
<feature type="region of interest" description="Disordered" evidence="1">
    <location>
        <begin position="109"/>
        <end position="129"/>
    </location>
</feature>
<sequence>MMPFSMSGGTAQKPLQPVIYFTILFCLIADVKGFSTTTEIRLRHLPQHAARLSWVVNDRYRPVSQSMAKMSGPNNDVEDDNPASEALKKTAWYATEVFGKVFGQRGKGGVIQSDGEKKDEIDDMTKPPSSLEETLRRIRSDVVERSYFLSGEVDKLIYTEDCVFADPFVSFSGRDRFVDNLSNLGSFITKYDAKLISYNTETTESANIVESDNVSVSTKIMVKLELNLPWKPVLAWPWGVSYTINPSNYLISEHIESWDIDALEVRHHSLFSQQVVEAPTATILLCIIC</sequence>
<name>A0A7S1BH44_9STRA</name>
<dbReference type="PANTHER" id="PTHR34123:SF1">
    <property type="entry name" value="OS04G0578200 PROTEIN"/>
    <property type="match status" value="1"/>
</dbReference>